<evidence type="ECO:0000256" key="13">
    <source>
        <dbReference type="ARBA" id="ARBA00023002"/>
    </source>
</evidence>
<keyword evidence="13 17" id="KW-0560">Oxidoreductase</keyword>
<keyword evidence="10 17" id="KW-0521">NADP</keyword>
<evidence type="ECO:0000256" key="10">
    <source>
        <dbReference type="ARBA" id="ARBA00022857"/>
    </source>
</evidence>
<evidence type="ECO:0000256" key="12">
    <source>
        <dbReference type="ARBA" id="ARBA00022984"/>
    </source>
</evidence>
<dbReference type="SUPFAM" id="SSF56194">
    <property type="entry name" value="Uridine diphospho-N-Acetylenolpyruvylglucosamine reductase, MurB, C-terminal domain"/>
    <property type="match status" value="1"/>
</dbReference>
<feature type="active site" evidence="17">
    <location>
        <position position="343"/>
    </location>
</feature>
<dbReference type="Gene3D" id="3.30.465.10">
    <property type="match status" value="1"/>
</dbReference>
<dbReference type="NCBIfam" id="NF010478">
    <property type="entry name" value="PRK13903.1"/>
    <property type="match status" value="1"/>
</dbReference>
<evidence type="ECO:0000256" key="15">
    <source>
        <dbReference type="ARBA" id="ARBA00023316"/>
    </source>
</evidence>
<keyword evidence="20" id="KW-1185">Reference proteome</keyword>
<dbReference type="InterPro" id="IPR003170">
    <property type="entry name" value="MurB"/>
</dbReference>
<keyword evidence="11 17" id="KW-0133">Cell shape</keyword>
<comment type="similarity">
    <text evidence="5 17">Belongs to the MurB family.</text>
</comment>
<evidence type="ECO:0000256" key="7">
    <source>
        <dbReference type="ARBA" id="ARBA00022618"/>
    </source>
</evidence>
<dbReference type="Gene3D" id="3.30.43.10">
    <property type="entry name" value="Uridine Diphospho-n-acetylenolpyruvylglucosamine Reductase, domain 2"/>
    <property type="match status" value="1"/>
</dbReference>
<accession>A0ABW5RIM6</accession>
<dbReference type="Proteomes" id="UP001597453">
    <property type="component" value="Unassembled WGS sequence"/>
</dbReference>
<keyword evidence="15 17" id="KW-0961">Cell wall biogenesis/degradation</keyword>
<evidence type="ECO:0000256" key="4">
    <source>
        <dbReference type="ARBA" id="ARBA00004752"/>
    </source>
</evidence>
<dbReference type="InterPro" id="IPR036635">
    <property type="entry name" value="MurB_C_sf"/>
</dbReference>
<feature type="active site" description="Proton donor" evidence="17">
    <location>
        <position position="241"/>
    </location>
</feature>
<evidence type="ECO:0000313" key="20">
    <source>
        <dbReference type="Proteomes" id="UP001597453"/>
    </source>
</evidence>
<feature type="domain" description="FAD-binding PCMH-type" evidence="18">
    <location>
        <begin position="12"/>
        <end position="188"/>
    </location>
</feature>
<evidence type="ECO:0000259" key="18">
    <source>
        <dbReference type="PROSITE" id="PS51387"/>
    </source>
</evidence>
<evidence type="ECO:0000256" key="3">
    <source>
        <dbReference type="ARBA" id="ARBA00004496"/>
    </source>
</evidence>
<evidence type="ECO:0000256" key="14">
    <source>
        <dbReference type="ARBA" id="ARBA00023306"/>
    </source>
</evidence>
<feature type="active site" evidence="17">
    <location>
        <position position="163"/>
    </location>
</feature>
<keyword evidence="6 17" id="KW-0963">Cytoplasm</keyword>
<dbReference type="Pfam" id="PF01565">
    <property type="entry name" value="FAD_binding_4"/>
    <property type="match status" value="1"/>
</dbReference>
<dbReference type="InterPro" id="IPR016169">
    <property type="entry name" value="FAD-bd_PCMH_sub2"/>
</dbReference>
<dbReference type="GO" id="GO:0008762">
    <property type="term" value="F:UDP-N-acetylmuramate dehydrogenase activity"/>
    <property type="evidence" value="ECO:0007669"/>
    <property type="project" value="UniProtKB-EC"/>
</dbReference>
<dbReference type="InterPro" id="IPR036318">
    <property type="entry name" value="FAD-bd_PCMH-like_sf"/>
</dbReference>
<evidence type="ECO:0000256" key="16">
    <source>
        <dbReference type="ARBA" id="ARBA00048914"/>
    </source>
</evidence>
<evidence type="ECO:0000313" key="19">
    <source>
        <dbReference type="EMBL" id="MFD2674908.1"/>
    </source>
</evidence>
<evidence type="ECO:0000256" key="11">
    <source>
        <dbReference type="ARBA" id="ARBA00022960"/>
    </source>
</evidence>
<evidence type="ECO:0000256" key="8">
    <source>
        <dbReference type="ARBA" id="ARBA00022630"/>
    </source>
</evidence>
<keyword evidence="7 17" id="KW-0132">Cell division</keyword>
<dbReference type="RefSeq" id="WP_066058381.1">
    <property type="nucleotide sequence ID" value="NZ_JBHUNF010000004.1"/>
</dbReference>
<dbReference type="Pfam" id="PF02873">
    <property type="entry name" value="MurB_C"/>
    <property type="match status" value="1"/>
</dbReference>
<dbReference type="NCBIfam" id="TIGR00179">
    <property type="entry name" value="murB"/>
    <property type="match status" value="1"/>
</dbReference>
<evidence type="ECO:0000256" key="17">
    <source>
        <dbReference type="HAMAP-Rule" id="MF_00037"/>
    </source>
</evidence>
<evidence type="ECO:0000256" key="6">
    <source>
        <dbReference type="ARBA" id="ARBA00022490"/>
    </source>
</evidence>
<comment type="cofactor">
    <cofactor evidence="1 17">
        <name>FAD</name>
        <dbReference type="ChEBI" id="CHEBI:57692"/>
    </cofactor>
</comment>
<comment type="subcellular location">
    <subcellularLocation>
        <location evidence="3 17">Cytoplasm</location>
    </subcellularLocation>
</comment>
<dbReference type="PANTHER" id="PTHR21071">
    <property type="entry name" value="UDP-N-ACETYLENOLPYRUVOYLGLUCOSAMINE REDUCTASE"/>
    <property type="match status" value="1"/>
</dbReference>
<gene>
    <name evidence="17" type="primary">murB</name>
    <name evidence="19" type="ORF">ACFSUQ_06310</name>
</gene>
<keyword evidence="14 17" id="KW-0131">Cell cycle</keyword>
<dbReference type="InterPro" id="IPR011601">
    <property type="entry name" value="MurB_C"/>
</dbReference>
<evidence type="ECO:0000256" key="9">
    <source>
        <dbReference type="ARBA" id="ARBA00022827"/>
    </source>
</evidence>
<comment type="function">
    <text evidence="2 17">Cell wall formation.</text>
</comment>
<evidence type="ECO:0000256" key="2">
    <source>
        <dbReference type="ARBA" id="ARBA00003921"/>
    </source>
</evidence>
<dbReference type="PROSITE" id="PS51387">
    <property type="entry name" value="FAD_PCMH"/>
    <property type="match status" value="1"/>
</dbReference>
<dbReference type="Gene3D" id="3.90.78.10">
    <property type="entry name" value="UDP-N-acetylenolpyruvoylglucosamine reductase, C-terminal domain"/>
    <property type="match status" value="1"/>
</dbReference>
<dbReference type="InterPro" id="IPR006094">
    <property type="entry name" value="Oxid_FAD_bind_N"/>
</dbReference>
<name>A0ABW5RIM6_9MICO</name>
<sequence length="351" mass="36777">MTTFADLTTTGVSEAEAECIRPETRDDLAAVYFALVDADAPFLVIAGGSNTIVSDHGFDGPVLHVATRGIEWDAAGSATSGRVVVRVDAGESWSALVDESVARGYSGIEALAGIPGSVGAAPVQNIGAYGQELADVLVRIELANADTGEIEWLDAPQLGLGYRTSTLKRGEHRGLVLRVELALQTDGAGAKVRYAQLARALNVELETPVAASEQREAVLRLRASKGMVLDANDPDTRSSGSFFMNPIVPVESVVASLPADAPRFAAGTNEAGHELVKLSAAWLIDHAGIHKGFALPNSRAAISSKHTLAITNRGGATAEEIAALARFVQVRVQQEFGVALVPEPNLIGIEL</sequence>
<organism evidence="19 20">
    <name type="scientific">Gulosibacter bifidus</name>
    <dbReference type="NCBI Taxonomy" id="272239"/>
    <lineage>
        <taxon>Bacteria</taxon>
        <taxon>Bacillati</taxon>
        <taxon>Actinomycetota</taxon>
        <taxon>Actinomycetes</taxon>
        <taxon>Micrococcales</taxon>
        <taxon>Microbacteriaceae</taxon>
        <taxon>Gulosibacter</taxon>
    </lineage>
</organism>
<comment type="catalytic activity">
    <reaction evidence="16 17">
        <text>UDP-N-acetyl-alpha-D-muramate + NADP(+) = UDP-N-acetyl-3-O-(1-carboxyvinyl)-alpha-D-glucosamine + NADPH + H(+)</text>
        <dbReference type="Rhea" id="RHEA:12248"/>
        <dbReference type="ChEBI" id="CHEBI:15378"/>
        <dbReference type="ChEBI" id="CHEBI:57783"/>
        <dbReference type="ChEBI" id="CHEBI:58349"/>
        <dbReference type="ChEBI" id="CHEBI:68483"/>
        <dbReference type="ChEBI" id="CHEBI:70757"/>
        <dbReference type="EC" id="1.3.1.98"/>
    </reaction>
</comment>
<comment type="pathway">
    <text evidence="4 17">Cell wall biogenesis; peptidoglycan biosynthesis.</text>
</comment>
<protein>
    <recommendedName>
        <fullName evidence="17">UDP-N-acetylenolpyruvoylglucosamine reductase</fullName>
        <ecNumber evidence="17">1.3.1.98</ecNumber>
    </recommendedName>
    <alternativeName>
        <fullName evidence="17">UDP-N-acetylmuramate dehydrogenase</fullName>
    </alternativeName>
</protein>
<keyword evidence="8 17" id="KW-0285">Flavoprotein</keyword>
<keyword evidence="12 17" id="KW-0573">Peptidoglycan synthesis</keyword>
<dbReference type="HAMAP" id="MF_00037">
    <property type="entry name" value="MurB"/>
    <property type="match status" value="1"/>
</dbReference>
<comment type="caution">
    <text evidence="19">The sequence shown here is derived from an EMBL/GenBank/DDBJ whole genome shotgun (WGS) entry which is preliminary data.</text>
</comment>
<dbReference type="PANTHER" id="PTHR21071:SF4">
    <property type="entry name" value="UDP-N-ACETYLENOLPYRUVOYLGLUCOSAMINE REDUCTASE"/>
    <property type="match status" value="1"/>
</dbReference>
<reference evidence="20" key="1">
    <citation type="journal article" date="2019" name="Int. J. Syst. Evol. Microbiol.">
        <title>The Global Catalogue of Microorganisms (GCM) 10K type strain sequencing project: providing services to taxonomists for standard genome sequencing and annotation.</title>
        <authorList>
            <consortium name="The Broad Institute Genomics Platform"/>
            <consortium name="The Broad Institute Genome Sequencing Center for Infectious Disease"/>
            <person name="Wu L."/>
            <person name="Ma J."/>
        </authorList>
    </citation>
    <scope>NUCLEOTIDE SEQUENCE [LARGE SCALE GENOMIC DNA]</scope>
    <source>
        <strain evidence="20">TISTR 1511</strain>
    </source>
</reference>
<evidence type="ECO:0000256" key="1">
    <source>
        <dbReference type="ARBA" id="ARBA00001974"/>
    </source>
</evidence>
<evidence type="ECO:0000256" key="5">
    <source>
        <dbReference type="ARBA" id="ARBA00010485"/>
    </source>
</evidence>
<keyword evidence="9 17" id="KW-0274">FAD</keyword>
<proteinExistence type="inferred from homology"/>
<dbReference type="SUPFAM" id="SSF56176">
    <property type="entry name" value="FAD-binding/transporter-associated domain-like"/>
    <property type="match status" value="1"/>
</dbReference>
<dbReference type="InterPro" id="IPR016167">
    <property type="entry name" value="FAD-bd_PCMH_sub1"/>
</dbReference>
<dbReference type="EC" id="1.3.1.98" evidence="17"/>
<dbReference type="EMBL" id="JBHUNF010000004">
    <property type="protein sequence ID" value="MFD2674908.1"/>
    <property type="molecule type" value="Genomic_DNA"/>
</dbReference>
<dbReference type="InterPro" id="IPR016166">
    <property type="entry name" value="FAD-bd_PCMH"/>
</dbReference>